<dbReference type="Gene3D" id="1.10.510.10">
    <property type="entry name" value="Transferase(Phosphotransferase) domain 1"/>
    <property type="match status" value="1"/>
</dbReference>
<evidence type="ECO:0000256" key="3">
    <source>
        <dbReference type="ARBA" id="ARBA00022777"/>
    </source>
</evidence>
<dbReference type="InterPro" id="IPR017441">
    <property type="entry name" value="Protein_kinase_ATP_BS"/>
</dbReference>
<gene>
    <name evidence="8" type="ORF">TrRE_jg5200</name>
</gene>
<feature type="binding site" evidence="5">
    <location>
        <position position="146"/>
    </location>
    <ligand>
        <name>ATP</name>
        <dbReference type="ChEBI" id="CHEBI:30616"/>
    </ligand>
</feature>
<proteinExistence type="predicted"/>
<keyword evidence="1" id="KW-0808">Transferase</keyword>
<evidence type="ECO:0000259" key="7">
    <source>
        <dbReference type="PROSITE" id="PS50011"/>
    </source>
</evidence>
<dbReference type="AlphaFoldDB" id="A0A9W7FFJ8"/>
<dbReference type="GO" id="GO:0005524">
    <property type="term" value="F:ATP binding"/>
    <property type="evidence" value="ECO:0007669"/>
    <property type="project" value="UniProtKB-UniRule"/>
</dbReference>
<dbReference type="SUPFAM" id="SSF54277">
    <property type="entry name" value="CAD &amp; PB1 domains"/>
    <property type="match status" value="1"/>
</dbReference>
<protein>
    <recommendedName>
        <fullName evidence="7">Protein kinase domain-containing protein</fullName>
    </recommendedName>
</protein>
<keyword evidence="9" id="KW-1185">Reference proteome</keyword>
<dbReference type="PROSITE" id="PS00108">
    <property type="entry name" value="PROTEIN_KINASE_ST"/>
    <property type="match status" value="1"/>
</dbReference>
<keyword evidence="2 5" id="KW-0547">Nucleotide-binding</keyword>
<keyword evidence="4 5" id="KW-0067">ATP-binding</keyword>
<accession>A0A9W7FFJ8</accession>
<dbReference type="Pfam" id="PF00069">
    <property type="entry name" value="Pkinase"/>
    <property type="match status" value="1"/>
</dbReference>
<dbReference type="GO" id="GO:0004672">
    <property type="term" value="F:protein kinase activity"/>
    <property type="evidence" value="ECO:0007669"/>
    <property type="project" value="InterPro"/>
</dbReference>
<organism evidence="8 9">
    <name type="scientific">Triparma retinervis</name>
    <dbReference type="NCBI Taxonomy" id="2557542"/>
    <lineage>
        <taxon>Eukaryota</taxon>
        <taxon>Sar</taxon>
        <taxon>Stramenopiles</taxon>
        <taxon>Ochrophyta</taxon>
        <taxon>Bolidophyceae</taxon>
        <taxon>Parmales</taxon>
        <taxon>Triparmaceae</taxon>
        <taxon>Triparma</taxon>
    </lineage>
</organism>
<comment type="caution">
    <text evidence="8">The sequence shown here is derived from an EMBL/GenBank/DDBJ whole genome shotgun (WGS) entry which is preliminary data.</text>
</comment>
<feature type="domain" description="Protein kinase" evidence="7">
    <location>
        <begin position="117"/>
        <end position="402"/>
    </location>
</feature>
<dbReference type="Pfam" id="PF00564">
    <property type="entry name" value="PB1"/>
    <property type="match status" value="1"/>
</dbReference>
<dbReference type="InterPro" id="IPR000270">
    <property type="entry name" value="PB1_dom"/>
</dbReference>
<dbReference type="CDD" id="cd06606">
    <property type="entry name" value="STKc_MAPKKK"/>
    <property type="match status" value="1"/>
</dbReference>
<evidence type="ECO:0000256" key="2">
    <source>
        <dbReference type="ARBA" id="ARBA00022741"/>
    </source>
</evidence>
<evidence type="ECO:0000256" key="6">
    <source>
        <dbReference type="SAM" id="MobiDB-lite"/>
    </source>
</evidence>
<dbReference type="CDD" id="cd05992">
    <property type="entry name" value="PB1"/>
    <property type="match status" value="1"/>
</dbReference>
<dbReference type="InterPro" id="IPR008271">
    <property type="entry name" value="Ser/Thr_kinase_AS"/>
</dbReference>
<evidence type="ECO:0000256" key="5">
    <source>
        <dbReference type="PROSITE-ProRule" id="PRU10141"/>
    </source>
</evidence>
<dbReference type="Proteomes" id="UP001165082">
    <property type="component" value="Unassembled WGS sequence"/>
</dbReference>
<dbReference type="InterPro" id="IPR011009">
    <property type="entry name" value="Kinase-like_dom_sf"/>
</dbReference>
<evidence type="ECO:0000256" key="1">
    <source>
        <dbReference type="ARBA" id="ARBA00022679"/>
    </source>
</evidence>
<dbReference type="PROSITE" id="PS50011">
    <property type="entry name" value="PROTEIN_KINASE_DOM"/>
    <property type="match status" value="1"/>
</dbReference>
<feature type="region of interest" description="Disordered" evidence="6">
    <location>
        <begin position="469"/>
        <end position="503"/>
    </location>
</feature>
<reference evidence="8" key="1">
    <citation type="submission" date="2022-07" db="EMBL/GenBank/DDBJ databases">
        <title>Genome analysis of Parmales, a sister group of diatoms, reveals the evolutionary specialization of diatoms from phago-mixotrophs to photoautotrophs.</title>
        <authorList>
            <person name="Ban H."/>
            <person name="Sato S."/>
            <person name="Yoshikawa S."/>
            <person name="Kazumasa Y."/>
            <person name="Nakamura Y."/>
            <person name="Ichinomiya M."/>
            <person name="Saitoh K."/>
            <person name="Sato N."/>
            <person name="Blanc-Mathieu R."/>
            <person name="Endo H."/>
            <person name="Kuwata A."/>
            <person name="Ogata H."/>
        </authorList>
    </citation>
    <scope>NUCLEOTIDE SEQUENCE</scope>
</reference>
<keyword evidence="3" id="KW-0418">Kinase</keyword>
<feature type="compositionally biased region" description="Polar residues" evidence="6">
    <location>
        <begin position="491"/>
        <end position="503"/>
    </location>
</feature>
<evidence type="ECO:0000313" key="9">
    <source>
        <dbReference type="Proteomes" id="UP001165082"/>
    </source>
</evidence>
<dbReference type="InterPro" id="IPR050538">
    <property type="entry name" value="MAP_kinase_kinase_kinase"/>
</dbReference>
<name>A0A9W7FFJ8_9STRA</name>
<dbReference type="SUPFAM" id="SSF56112">
    <property type="entry name" value="Protein kinase-like (PK-like)"/>
    <property type="match status" value="1"/>
</dbReference>
<evidence type="ECO:0000256" key="4">
    <source>
        <dbReference type="ARBA" id="ARBA00022840"/>
    </source>
</evidence>
<dbReference type="Gene3D" id="3.10.20.90">
    <property type="entry name" value="Phosphatidylinositol 3-kinase Catalytic Subunit, Chain A, domain 1"/>
    <property type="match status" value="1"/>
</dbReference>
<sequence>MIKATEIRKREFSTSESYNLWRRKLRKEYKFTDDSFTIHYDDEEGDAIIIRSKKDFRLAMKHAYAKQQDEALQNEDVPDYITTCFRLHLTPAAPSLQTLKTPTNNSRKSGTAGKLVWQKGQLIGKGGFGKVYKAFSHNFGSEFAVKQVNLVPIDQDKNSRKRDSAKVKRREVKSLMNEIEMLKSLSHQNIVQYLGTEKSKKHLYVFMEFCAGNSVAHAIKKWGALCEAVVRRYTVQILCGLCYLHSKSIAHRDIKPSNLLIHDGVVKLADFGTAKNNTASLNAVAESFTGGNHVGTSIYMAPEVMIDANASGQTDKAALSPSKIDALKTDIWSLACSIVEMASGSMPFPSQAVAVYQVCIKGCPPTTPECLSEEGADFLAQAFELNPGTRPGAEELRFLPFCDFSEETMSRPEFLRTSNTTTNLMLEELISGNSQEYSEVWKAETKSSSNVDGDEILDLDAKWGEPDNVVLSGDGNDNDDDDNFGFVSDAPTLSSHNETLTNW</sequence>
<dbReference type="InterPro" id="IPR000719">
    <property type="entry name" value="Prot_kinase_dom"/>
</dbReference>
<dbReference type="OrthoDB" id="266718at2759"/>
<dbReference type="PROSITE" id="PS00107">
    <property type="entry name" value="PROTEIN_KINASE_ATP"/>
    <property type="match status" value="1"/>
</dbReference>
<dbReference type="EMBL" id="BRXZ01000415">
    <property type="protein sequence ID" value="GMI11278.1"/>
    <property type="molecule type" value="Genomic_DNA"/>
</dbReference>
<dbReference type="PANTHER" id="PTHR48016">
    <property type="entry name" value="MAP KINASE KINASE KINASE SSK2-RELATED-RELATED"/>
    <property type="match status" value="1"/>
</dbReference>
<dbReference type="SMART" id="SM00220">
    <property type="entry name" value="S_TKc"/>
    <property type="match status" value="1"/>
</dbReference>
<evidence type="ECO:0000313" key="8">
    <source>
        <dbReference type="EMBL" id="GMI11278.1"/>
    </source>
</evidence>